<dbReference type="RefSeq" id="WP_246190982.1">
    <property type="nucleotide sequence ID" value="NZ_PDWK01000017.1"/>
</dbReference>
<dbReference type="InterPro" id="IPR000836">
    <property type="entry name" value="PRTase_dom"/>
</dbReference>
<evidence type="ECO:0000313" key="5">
    <source>
        <dbReference type="Proteomes" id="UP000717981"/>
    </source>
</evidence>
<evidence type="ECO:0000313" key="4">
    <source>
        <dbReference type="EMBL" id="KAF1689657.1"/>
    </source>
</evidence>
<dbReference type="InterPro" id="IPR029057">
    <property type="entry name" value="PRTase-like"/>
</dbReference>
<evidence type="ECO:0000259" key="2">
    <source>
        <dbReference type="Pfam" id="PF00156"/>
    </source>
</evidence>
<evidence type="ECO:0000256" key="1">
    <source>
        <dbReference type="ARBA" id="ARBA00008007"/>
    </source>
</evidence>
<accession>A0A921P1S5</accession>
<dbReference type="Gene3D" id="3.40.50.2020">
    <property type="match status" value="1"/>
</dbReference>
<feature type="domain" description="Phosphoribosyltransferase" evidence="2">
    <location>
        <begin position="140"/>
        <end position="228"/>
    </location>
</feature>
<dbReference type="EMBL" id="PDWK01000017">
    <property type="protein sequence ID" value="KAF1689657.1"/>
    <property type="molecule type" value="Genomic_DNA"/>
</dbReference>
<dbReference type="Proteomes" id="UP000717981">
    <property type="component" value="Unassembled WGS sequence"/>
</dbReference>
<feature type="domain" description="Double zinc ribbon" evidence="3">
    <location>
        <begin position="16"/>
        <end position="67"/>
    </location>
</feature>
<dbReference type="InterPro" id="IPR051910">
    <property type="entry name" value="ComF/GntX_DNA_util-trans"/>
</dbReference>
<dbReference type="CDD" id="cd06223">
    <property type="entry name" value="PRTases_typeI"/>
    <property type="match status" value="1"/>
</dbReference>
<dbReference type="Pfam" id="PF18912">
    <property type="entry name" value="DZR_2"/>
    <property type="match status" value="1"/>
</dbReference>
<proteinExistence type="inferred from homology"/>
<dbReference type="InterPro" id="IPR044005">
    <property type="entry name" value="DZR_2"/>
</dbReference>
<comment type="similarity">
    <text evidence="1">Belongs to the ComF/GntX family.</text>
</comment>
<evidence type="ECO:0000259" key="3">
    <source>
        <dbReference type="Pfam" id="PF18912"/>
    </source>
</evidence>
<name>A0A921P1S5_9GAMM</name>
<protein>
    <submittedName>
        <fullName evidence="4">Amidophosphoribosyltransferase</fullName>
    </submittedName>
</protein>
<reference evidence="4" key="1">
    <citation type="submission" date="2017-10" db="EMBL/GenBank/DDBJ databases">
        <title>Whole genome sequencing of members of genus Pseudoxanthomonas.</title>
        <authorList>
            <person name="Kumar S."/>
            <person name="Bansal K."/>
            <person name="Kaur A."/>
            <person name="Patil P."/>
            <person name="Sharma S."/>
            <person name="Patil P.B."/>
        </authorList>
    </citation>
    <scope>NUCLEOTIDE SEQUENCE</scope>
    <source>
        <strain evidence="4">DSM 22914</strain>
    </source>
</reference>
<sequence>MVYGSLRRLLHALSLALLPPRCLVCGEAGSGGLDLCAACRDALPVPTAACRRCALPLPEAGVCGPCQRRPPPLDEVRAALLYAAPVDRLLPRHKFHRDLAAGRLLATLMAAAFAGAERPQALVPVPLHRARLRERGYDQALELARPLARRLGLPLLDGRLHRVRATAAQSALDATARRTNLRGAFAVRGGPLPAHVALVDDVMTTGATLHAAAQALRRAGVVRVDAWVCARVP</sequence>
<dbReference type="AlphaFoldDB" id="A0A921P1S5"/>
<keyword evidence="5" id="KW-1185">Reference proteome</keyword>
<dbReference type="PANTHER" id="PTHR47505:SF1">
    <property type="entry name" value="DNA UTILIZATION PROTEIN YHGH"/>
    <property type="match status" value="1"/>
</dbReference>
<dbReference type="PANTHER" id="PTHR47505">
    <property type="entry name" value="DNA UTILIZATION PROTEIN YHGH"/>
    <property type="match status" value="1"/>
</dbReference>
<organism evidence="4 5">
    <name type="scientific">Pseudoxanthomonas taiwanensis</name>
    <dbReference type="NCBI Taxonomy" id="176598"/>
    <lineage>
        <taxon>Bacteria</taxon>
        <taxon>Pseudomonadati</taxon>
        <taxon>Pseudomonadota</taxon>
        <taxon>Gammaproteobacteria</taxon>
        <taxon>Lysobacterales</taxon>
        <taxon>Lysobacteraceae</taxon>
        <taxon>Pseudoxanthomonas</taxon>
    </lineage>
</organism>
<dbReference type="SUPFAM" id="SSF53271">
    <property type="entry name" value="PRTase-like"/>
    <property type="match status" value="1"/>
</dbReference>
<comment type="caution">
    <text evidence="4">The sequence shown here is derived from an EMBL/GenBank/DDBJ whole genome shotgun (WGS) entry which is preliminary data.</text>
</comment>
<dbReference type="Pfam" id="PF00156">
    <property type="entry name" value="Pribosyltran"/>
    <property type="match status" value="1"/>
</dbReference>
<gene>
    <name evidence="4" type="ORF">CR938_05030</name>
</gene>